<organism evidence="1 2">
    <name type="scientific">Vitis vinifera</name>
    <name type="common">Grape</name>
    <dbReference type="NCBI Taxonomy" id="29760"/>
    <lineage>
        <taxon>Eukaryota</taxon>
        <taxon>Viridiplantae</taxon>
        <taxon>Streptophyta</taxon>
        <taxon>Embryophyta</taxon>
        <taxon>Tracheophyta</taxon>
        <taxon>Spermatophyta</taxon>
        <taxon>Magnoliopsida</taxon>
        <taxon>eudicotyledons</taxon>
        <taxon>Gunneridae</taxon>
        <taxon>Pentapetalae</taxon>
        <taxon>rosids</taxon>
        <taxon>Vitales</taxon>
        <taxon>Vitaceae</taxon>
        <taxon>Viteae</taxon>
        <taxon>Vitis</taxon>
    </lineage>
</organism>
<dbReference type="AlphaFoldDB" id="A0A438JY09"/>
<reference evidence="1 2" key="1">
    <citation type="journal article" date="2018" name="PLoS Genet.">
        <title>Population sequencing reveals clonal diversity and ancestral inbreeding in the grapevine cultivar Chardonnay.</title>
        <authorList>
            <person name="Roach M.J."/>
            <person name="Johnson D.L."/>
            <person name="Bohlmann J."/>
            <person name="van Vuuren H.J."/>
            <person name="Jones S.J."/>
            <person name="Pretorius I.S."/>
            <person name="Schmidt S.A."/>
            <person name="Borneman A.R."/>
        </authorList>
    </citation>
    <scope>NUCLEOTIDE SEQUENCE [LARGE SCALE GENOMIC DNA]</scope>
    <source>
        <strain evidence="2">cv. Chardonnay</strain>
        <tissue evidence="1">Leaf</tissue>
    </source>
</reference>
<evidence type="ECO:0000313" key="2">
    <source>
        <dbReference type="Proteomes" id="UP000288805"/>
    </source>
</evidence>
<sequence length="62" mass="7018">MHLQRFARIRGLEDWELGDRSLIKPYCANGCGGLLLSNRACGERLSKLNSRSWRKGVGRMSP</sequence>
<accession>A0A438JY09</accession>
<name>A0A438JY09_VITVI</name>
<evidence type="ECO:0000313" key="1">
    <source>
        <dbReference type="EMBL" id="RVX13819.1"/>
    </source>
</evidence>
<gene>
    <name evidence="1" type="ORF">CK203_010380</name>
</gene>
<comment type="caution">
    <text evidence="1">The sequence shown here is derived from an EMBL/GenBank/DDBJ whole genome shotgun (WGS) entry which is preliminary data.</text>
</comment>
<protein>
    <submittedName>
        <fullName evidence="1">Uncharacterized protein</fullName>
    </submittedName>
</protein>
<proteinExistence type="predicted"/>
<dbReference type="EMBL" id="QGNW01000023">
    <property type="protein sequence ID" value="RVX13819.1"/>
    <property type="molecule type" value="Genomic_DNA"/>
</dbReference>
<dbReference type="Proteomes" id="UP000288805">
    <property type="component" value="Unassembled WGS sequence"/>
</dbReference>